<dbReference type="GO" id="GO:0004673">
    <property type="term" value="F:protein histidine kinase activity"/>
    <property type="evidence" value="ECO:0007669"/>
    <property type="project" value="UniProtKB-EC"/>
</dbReference>
<dbReference type="InterPro" id="IPR036097">
    <property type="entry name" value="HisK_dim/P_sf"/>
</dbReference>
<dbReference type="Pfam" id="PF02518">
    <property type="entry name" value="HATPase_c"/>
    <property type="match status" value="1"/>
</dbReference>
<dbReference type="EMBL" id="JAIFTX010000006">
    <property type="protein sequence ID" value="MBX7290149.1"/>
    <property type="molecule type" value="Genomic_DNA"/>
</dbReference>
<evidence type="ECO:0000256" key="5">
    <source>
        <dbReference type="ARBA" id="ARBA00022741"/>
    </source>
</evidence>
<dbReference type="SMART" id="SM00388">
    <property type="entry name" value="HisKA"/>
    <property type="match status" value="1"/>
</dbReference>
<keyword evidence="7" id="KW-0067">ATP-binding</keyword>
<accession>A0ABD4RFD0</accession>
<reference evidence="10 11" key="1">
    <citation type="submission" date="2021-08" db="EMBL/GenBank/DDBJ databases">
        <title>Genome sequence analysis of Clostridium chauvoei strains of European origin and evaluation of typing options for outbreak investigations.</title>
        <authorList>
            <person name="Abdel-Glil M."/>
            <person name="Thomas P."/>
            <person name="Seyboldt C."/>
        </authorList>
    </citation>
    <scope>NUCLEOTIDE SEQUENCE [LARGE SCALE GENOMIC DNA]</scope>
    <source>
        <strain evidence="10 11">S0260-09</strain>
    </source>
</reference>
<dbReference type="CDD" id="cd00082">
    <property type="entry name" value="HisKA"/>
    <property type="match status" value="1"/>
</dbReference>
<evidence type="ECO:0000313" key="11">
    <source>
        <dbReference type="Proteomes" id="UP000775179"/>
    </source>
</evidence>
<comment type="caution">
    <text evidence="10">The sequence shown here is derived from an EMBL/GenBank/DDBJ whole genome shotgun (WGS) entry which is preliminary data.</text>
</comment>
<keyword evidence="8" id="KW-0902">Two-component regulatory system</keyword>
<dbReference type="EC" id="2.7.13.3" evidence="2"/>
<gene>
    <name evidence="10" type="ORF">K4H94_03670</name>
</gene>
<evidence type="ECO:0000256" key="6">
    <source>
        <dbReference type="ARBA" id="ARBA00022777"/>
    </source>
</evidence>
<dbReference type="InterPro" id="IPR004358">
    <property type="entry name" value="Sig_transdc_His_kin-like_C"/>
</dbReference>
<dbReference type="InterPro" id="IPR005467">
    <property type="entry name" value="His_kinase_dom"/>
</dbReference>
<sequence>MSYGVDIENFKSELFANVSHEFKTPLNIILSTMQLINNNIEEEKICCDSDVNLKKYMNYIKQNSYRLLRLVNNLIDESKIENGYYDLCCGNHNIVSIIEDITLSISPFIESKKINLVFDTDIEELIISCDPDKIERIMLNLLSNAVKYTKDKGKIIVNIKSDKNKVLVSIQDNGIGIPKEKINSIFERFERVQTEETKKISGSGIGLSLVKSLVEMHEGKIYVESKLGEGTKVSFELPNKKLKGDFIVQENRDLTLGKVEKCKIEFSDIYKYVG</sequence>
<evidence type="ECO:0000256" key="2">
    <source>
        <dbReference type="ARBA" id="ARBA00012438"/>
    </source>
</evidence>
<dbReference type="SUPFAM" id="SSF47384">
    <property type="entry name" value="Homodimeric domain of signal transducing histidine kinase"/>
    <property type="match status" value="1"/>
</dbReference>
<dbReference type="Pfam" id="PF00512">
    <property type="entry name" value="HisKA"/>
    <property type="match status" value="1"/>
</dbReference>
<protein>
    <recommendedName>
        <fullName evidence="2">histidine kinase</fullName>
        <ecNumber evidence="2">2.7.13.3</ecNumber>
    </recommendedName>
</protein>
<dbReference type="GO" id="GO:0000160">
    <property type="term" value="P:phosphorelay signal transduction system"/>
    <property type="evidence" value="ECO:0007669"/>
    <property type="project" value="UniProtKB-KW"/>
</dbReference>
<dbReference type="SMART" id="SM00387">
    <property type="entry name" value="HATPase_c"/>
    <property type="match status" value="1"/>
</dbReference>
<dbReference type="GO" id="GO:0005524">
    <property type="term" value="F:ATP binding"/>
    <property type="evidence" value="ECO:0007669"/>
    <property type="project" value="UniProtKB-KW"/>
</dbReference>
<dbReference type="PANTHER" id="PTHR43547:SF2">
    <property type="entry name" value="HYBRID SIGNAL TRANSDUCTION HISTIDINE KINASE C"/>
    <property type="match status" value="1"/>
</dbReference>
<evidence type="ECO:0000256" key="7">
    <source>
        <dbReference type="ARBA" id="ARBA00022840"/>
    </source>
</evidence>
<organism evidence="10 11">
    <name type="scientific">Clostridium chauvoei</name>
    <dbReference type="NCBI Taxonomy" id="46867"/>
    <lineage>
        <taxon>Bacteria</taxon>
        <taxon>Bacillati</taxon>
        <taxon>Bacillota</taxon>
        <taxon>Clostridia</taxon>
        <taxon>Eubacteriales</taxon>
        <taxon>Clostridiaceae</taxon>
        <taxon>Clostridium</taxon>
    </lineage>
</organism>
<dbReference type="KEGG" id="cchv:BTM20_10370"/>
<dbReference type="PROSITE" id="PS50109">
    <property type="entry name" value="HIS_KIN"/>
    <property type="match status" value="1"/>
</dbReference>
<dbReference type="AlphaFoldDB" id="A0ABD4RFD0"/>
<dbReference type="PRINTS" id="PR00344">
    <property type="entry name" value="BCTRLSENSOR"/>
</dbReference>
<keyword evidence="6 10" id="KW-0418">Kinase</keyword>
<dbReference type="Proteomes" id="UP000775179">
    <property type="component" value="Unassembled WGS sequence"/>
</dbReference>
<comment type="catalytic activity">
    <reaction evidence="1">
        <text>ATP + protein L-histidine = ADP + protein N-phospho-L-histidine.</text>
        <dbReference type="EC" id="2.7.13.3"/>
    </reaction>
</comment>
<proteinExistence type="predicted"/>
<evidence type="ECO:0000259" key="9">
    <source>
        <dbReference type="PROSITE" id="PS50109"/>
    </source>
</evidence>
<evidence type="ECO:0000256" key="3">
    <source>
        <dbReference type="ARBA" id="ARBA00022553"/>
    </source>
</evidence>
<evidence type="ECO:0000256" key="4">
    <source>
        <dbReference type="ARBA" id="ARBA00022679"/>
    </source>
</evidence>
<dbReference type="PANTHER" id="PTHR43547">
    <property type="entry name" value="TWO-COMPONENT HISTIDINE KINASE"/>
    <property type="match status" value="1"/>
</dbReference>
<feature type="domain" description="Histidine kinase" evidence="9">
    <location>
        <begin position="17"/>
        <end position="241"/>
    </location>
</feature>
<evidence type="ECO:0000313" key="10">
    <source>
        <dbReference type="EMBL" id="MBX7290149.1"/>
    </source>
</evidence>
<keyword evidence="3" id="KW-0597">Phosphoprotein</keyword>
<dbReference type="InterPro" id="IPR036890">
    <property type="entry name" value="HATPase_C_sf"/>
</dbReference>
<evidence type="ECO:0000256" key="1">
    <source>
        <dbReference type="ARBA" id="ARBA00000085"/>
    </source>
</evidence>
<dbReference type="InterPro" id="IPR003594">
    <property type="entry name" value="HATPase_dom"/>
</dbReference>
<keyword evidence="5" id="KW-0547">Nucleotide-binding</keyword>
<dbReference type="InterPro" id="IPR003661">
    <property type="entry name" value="HisK_dim/P_dom"/>
</dbReference>
<dbReference type="FunFam" id="3.30.565.10:FF:000037">
    <property type="entry name" value="Hybrid sensor histidine kinase/response regulator"/>
    <property type="match status" value="1"/>
</dbReference>
<dbReference type="Gene3D" id="1.10.287.130">
    <property type="match status" value="1"/>
</dbReference>
<dbReference type="SUPFAM" id="SSF55874">
    <property type="entry name" value="ATPase domain of HSP90 chaperone/DNA topoisomerase II/histidine kinase"/>
    <property type="match status" value="1"/>
</dbReference>
<name>A0ABD4RFD0_9CLOT</name>
<dbReference type="Gene3D" id="3.30.565.10">
    <property type="entry name" value="Histidine kinase-like ATPase, C-terminal domain"/>
    <property type="match status" value="1"/>
</dbReference>
<keyword evidence="4" id="KW-0808">Transferase</keyword>
<evidence type="ECO:0000256" key="8">
    <source>
        <dbReference type="ARBA" id="ARBA00023012"/>
    </source>
</evidence>